<name>A0A7M4DPU7_9MICO</name>
<dbReference type="PANTHER" id="PTHR30085">
    <property type="entry name" value="AMINO ACID ABC TRANSPORTER PERMEASE"/>
    <property type="match status" value="1"/>
</dbReference>
<dbReference type="RefSeq" id="WP_156742796.1">
    <property type="nucleotide sequence ID" value="NZ_CACRYJ010000059.1"/>
</dbReference>
<dbReference type="Proteomes" id="UP000419743">
    <property type="component" value="Unassembled WGS sequence"/>
</dbReference>
<keyword evidence="7" id="KW-1185">Reference proteome</keyword>
<gene>
    <name evidence="6" type="primary">glnH_2</name>
    <name evidence="6" type="ORF">HALOF300_04183</name>
</gene>
<proteinExistence type="inferred from homology"/>
<evidence type="ECO:0000259" key="5">
    <source>
        <dbReference type="SMART" id="SM00062"/>
    </source>
</evidence>
<dbReference type="GO" id="GO:0030288">
    <property type="term" value="C:outer membrane-bounded periplasmic space"/>
    <property type="evidence" value="ECO:0007669"/>
    <property type="project" value="TreeGrafter"/>
</dbReference>
<comment type="caution">
    <text evidence="6">The sequence shown here is derived from an EMBL/GenBank/DDBJ whole genome shotgun (WGS) entry which is preliminary data.</text>
</comment>
<keyword evidence="3 4" id="KW-0732">Signal</keyword>
<dbReference type="Pfam" id="PF00497">
    <property type="entry name" value="SBP_bac_3"/>
    <property type="match status" value="1"/>
</dbReference>
<evidence type="ECO:0000313" key="6">
    <source>
        <dbReference type="EMBL" id="VZO39491.1"/>
    </source>
</evidence>
<organism evidence="6 7">
    <name type="scientific">Occultella aeris</name>
    <dbReference type="NCBI Taxonomy" id="2761496"/>
    <lineage>
        <taxon>Bacteria</taxon>
        <taxon>Bacillati</taxon>
        <taxon>Actinomycetota</taxon>
        <taxon>Actinomycetes</taxon>
        <taxon>Micrococcales</taxon>
        <taxon>Ruaniaceae</taxon>
        <taxon>Occultella</taxon>
    </lineage>
</organism>
<dbReference type="AlphaFoldDB" id="A0A7M4DPU7"/>
<dbReference type="InterPro" id="IPR051455">
    <property type="entry name" value="Bact_solute-bind_prot3"/>
</dbReference>
<dbReference type="SMART" id="SM00062">
    <property type="entry name" value="PBPb"/>
    <property type="match status" value="1"/>
</dbReference>
<dbReference type="PANTHER" id="PTHR30085:SF6">
    <property type="entry name" value="ABC TRANSPORTER GLUTAMINE-BINDING PROTEIN GLNH"/>
    <property type="match status" value="1"/>
</dbReference>
<dbReference type="EMBL" id="CACRYJ010000059">
    <property type="protein sequence ID" value="VZO39491.1"/>
    <property type="molecule type" value="Genomic_DNA"/>
</dbReference>
<sequence length="314" mass="32750">MRTRTTTRRGLTAVAALSLAAVALVACSPEDEGTDGEGSGDESSAYQDLLDGGIVADDATVEANEWASGVREAGVLTVGGTETSELFSLLDPTTGVARGFDAALSQLLSRYILGEVNTDLQQVTVDTREDLLETGAVDTVIATYSITPERAERVAFAGPYYSSQSGILVPIDSDITGLDDLDGATVATQAASTGVTVLEEFAPGATILELPDHAQALAAVQQGNADAYVIDQSLLLNAVVTNDDVQIVGEPFGPGDNYGIGLPKDSDAQEFVNEWLQQVIDDGTWAELWQITIGDRADIDTAPEPPVIGSVEGS</sequence>
<dbReference type="GO" id="GO:0005576">
    <property type="term" value="C:extracellular region"/>
    <property type="evidence" value="ECO:0007669"/>
    <property type="project" value="TreeGrafter"/>
</dbReference>
<feature type="signal peptide" evidence="4">
    <location>
        <begin position="1"/>
        <end position="26"/>
    </location>
</feature>
<dbReference type="GO" id="GO:0006865">
    <property type="term" value="P:amino acid transport"/>
    <property type="evidence" value="ECO:0007669"/>
    <property type="project" value="TreeGrafter"/>
</dbReference>
<dbReference type="PROSITE" id="PS51257">
    <property type="entry name" value="PROKAR_LIPOPROTEIN"/>
    <property type="match status" value="1"/>
</dbReference>
<reference evidence="6 7" key="1">
    <citation type="submission" date="2019-11" db="EMBL/GenBank/DDBJ databases">
        <authorList>
            <person name="Criscuolo A."/>
        </authorList>
    </citation>
    <scope>NUCLEOTIDE SEQUENCE [LARGE SCALE GENOMIC DNA]</scope>
    <source>
        <strain evidence="6">CIP111667</strain>
    </source>
</reference>
<feature type="domain" description="Solute-binding protein family 3/N-terminal" evidence="5">
    <location>
        <begin position="75"/>
        <end position="296"/>
    </location>
</feature>
<keyword evidence="2" id="KW-0813">Transport</keyword>
<feature type="chain" id="PRO_5029886518" evidence="4">
    <location>
        <begin position="27"/>
        <end position="314"/>
    </location>
</feature>
<dbReference type="InterPro" id="IPR001638">
    <property type="entry name" value="Solute-binding_3/MltF_N"/>
</dbReference>
<evidence type="ECO:0000256" key="4">
    <source>
        <dbReference type="SAM" id="SignalP"/>
    </source>
</evidence>
<evidence type="ECO:0000313" key="7">
    <source>
        <dbReference type="Proteomes" id="UP000419743"/>
    </source>
</evidence>
<dbReference type="SUPFAM" id="SSF53850">
    <property type="entry name" value="Periplasmic binding protein-like II"/>
    <property type="match status" value="1"/>
</dbReference>
<evidence type="ECO:0000256" key="3">
    <source>
        <dbReference type="ARBA" id="ARBA00022729"/>
    </source>
</evidence>
<comment type="similarity">
    <text evidence="1">Belongs to the bacterial solute-binding protein 3 family.</text>
</comment>
<evidence type="ECO:0000256" key="2">
    <source>
        <dbReference type="ARBA" id="ARBA00022448"/>
    </source>
</evidence>
<evidence type="ECO:0000256" key="1">
    <source>
        <dbReference type="ARBA" id="ARBA00010333"/>
    </source>
</evidence>
<protein>
    <submittedName>
        <fullName evidence="6">ABC transporter glutamine-binding protein GlnH</fullName>
    </submittedName>
</protein>
<accession>A0A7M4DPU7</accession>
<dbReference type="Gene3D" id="3.40.190.10">
    <property type="entry name" value="Periplasmic binding protein-like II"/>
    <property type="match status" value="2"/>
</dbReference>